<dbReference type="GeneID" id="108044895"/>
<dbReference type="EnsemblMetazoa" id="XM_017124054.2">
    <property type="protein sequence ID" value="XP_016979543.1"/>
    <property type="gene ID" value="LOC108044895"/>
</dbReference>
<organism evidence="3">
    <name type="scientific">Drosophila rhopaloa</name>
    <name type="common">Fruit fly</name>
    <dbReference type="NCBI Taxonomy" id="1041015"/>
    <lineage>
        <taxon>Eukaryota</taxon>
        <taxon>Metazoa</taxon>
        <taxon>Ecdysozoa</taxon>
        <taxon>Arthropoda</taxon>
        <taxon>Hexapoda</taxon>
        <taxon>Insecta</taxon>
        <taxon>Pterygota</taxon>
        <taxon>Neoptera</taxon>
        <taxon>Endopterygota</taxon>
        <taxon>Diptera</taxon>
        <taxon>Brachycera</taxon>
        <taxon>Muscomorpha</taxon>
        <taxon>Ephydroidea</taxon>
        <taxon>Drosophilidae</taxon>
        <taxon>Drosophila</taxon>
        <taxon>Sophophora</taxon>
    </lineage>
</organism>
<dbReference type="Proteomes" id="UP001652680">
    <property type="component" value="Unassembled WGS sequence"/>
</dbReference>
<proteinExistence type="predicted"/>
<protein>
    <submittedName>
        <fullName evidence="3">Uncharacterized protein LOC108044895</fullName>
    </submittedName>
</protein>
<reference evidence="2" key="1">
    <citation type="journal article" date="2021" name="Elife">
        <title>Highly contiguous assemblies of 101 drosophilid genomes.</title>
        <authorList>
            <person name="Kim B.Y."/>
            <person name="Wang J.R."/>
            <person name="Miller D.E."/>
            <person name="Barmina O."/>
            <person name="Delaney E."/>
            <person name="Thompson A."/>
            <person name="Comeault A.A."/>
            <person name="Peede D."/>
            <person name="D'Agostino E.R."/>
            <person name="Pelaez J."/>
            <person name="Aguilar J.M."/>
            <person name="Haji D."/>
            <person name="Matsunaga T."/>
            <person name="Armstrong E.E."/>
            <person name="Zych M."/>
            <person name="Ogawa Y."/>
            <person name="Stamenkovic-Radak M."/>
            <person name="Jelic M."/>
            <person name="Veselinovic M.S."/>
            <person name="Tanaskovic M."/>
            <person name="Eric P."/>
            <person name="Gao J.J."/>
            <person name="Katoh T.K."/>
            <person name="Toda M.J."/>
            <person name="Watabe H."/>
            <person name="Watada M."/>
            <person name="Davis J.S."/>
            <person name="Moyle L.C."/>
            <person name="Manoli G."/>
            <person name="Bertolini E."/>
            <person name="Kostal V."/>
            <person name="Hawley R.S."/>
            <person name="Takahashi A."/>
            <person name="Jones C.D."/>
            <person name="Price D.K."/>
            <person name="Whiteman N."/>
            <person name="Kopp A."/>
            <person name="Matute D.R."/>
            <person name="Petrov D.A."/>
        </authorList>
    </citation>
    <scope>NUCLEOTIDE SEQUENCE [LARGE SCALE GENOMIC DNA]</scope>
</reference>
<name>A0A6P4EWQ2_DRORH</name>
<sequence length="86" mass="10822">MDVQHYNNNYYYYYNYNLSYEPPEDRSMGGGGKRGGRRLQQLVRRTRYELQQWPLLMQLVLFVLWLNAKFWQLVNEQVTYRRRRWH</sequence>
<dbReference type="AlphaFoldDB" id="A0A6P4EWQ2"/>
<keyword evidence="2" id="KW-1185">Reference proteome</keyword>
<accession>A0A6P4EWQ2</accession>
<dbReference type="CTD" id="45234"/>
<reference evidence="1" key="3">
    <citation type="submission" date="2025-05" db="UniProtKB">
        <authorList>
            <consortium name="EnsemblMetazoa"/>
        </authorList>
    </citation>
    <scope>IDENTIFICATION</scope>
</reference>
<evidence type="ECO:0000313" key="2">
    <source>
        <dbReference type="Proteomes" id="UP001652680"/>
    </source>
</evidence>
<reference evidence="3" key="2">
    <citation type="submission" date="2025-04" db="UniProtKB">
        <authorList>
            <consortium name="RefSeq"/>
        </authorList>
    </citation>
    <scope>IDENTIFICATION</scope>
</reference>
<dbReference type="RefSeq" id="XP_016979543.1">
    <property type="nucleotide sequence ID" value="XM_017124054.1"/>
</dbReference>
<gene>
    <name evidence="3" type="primary">LOC108044895</name>
    <name evidence="1" type="synonym">108044895</name>
</gene>
<evidence type="ECO:0000313" key="1">
    <source>
        <dbReference type="EnsemblMetazoa" id="XP_016979543.1"/>
    </source>
</evidence>
<evidence type="ECO:0000313" key="3">
    <source>
        <dbReference type="RefSeq" id="XP_016979543.1"/>
    </source>
</evidence>